<comment type="caution">
    <text evidence="6">The sequence shown here is derived from an EMBL/GenBank/DDBJ whole genome shotgun (WGS) entry which is preliminary data.</text>
</comment>
<proteinExistence type="inferred from homology"/>
<evidence type="ECO:0000256" key="5">
    <source>
        <dbReference type="ARBA" id="ARBA00023600"/>
    </source>
</evidence>
<keyword evidence="2" id="KW-0812">Transmembrane</keyword>
<evidence type="ECO:0000313" key="7">
    <source>
        <dbReference type="Proteomes" id="UP001519273"/>
    </source>
</evidence>
<gene>
    <name evidence="6" type="ORF">J2Z20_003127</name>
</gene>
<comment type="similarity">
    <text evidence="5">Belongs to the bacteriophage holin family. Cp-1 holin subfamily.</text>
</comment>
<comment type="subcellular location">
    <subcellularLocation>
        <location evidence="1">Membrane</location>
        <topology evidence="1">Multi-pass membrane protein</topology>
    </subcellularLocation>
</comment>
<dbReference type="EMBL" id="JAGGKP010000011">
    <property type="protein sequence ID" value="MBP1938208.1"/>
    <property type="molecule type" value="Genomic_DNA"/>
</dbReference>
<accession>A0ABS4H6N6</accession>
<dbReference type="Pfam" id="PF05105">
    <property type="entry name" value="Phage_holin_4_1"/>
    <property type="match status" value="1"/>
</dbReference>
<keyword evidence="3" id="KW-1133">Transmembrane helix</keyword>
<dbReference type="RefSeq" id="WP_209852233.1">
    <property type="nucleotide sequence ID" value="NZ_CBCRVE010000004.1"/>
</dbReference>
<keyword evidence="4" id="KW-0472">Membrane</keyword>
<evidence type="ECO:0000256" key="3">
    <source>
        <dbReference type="ARBA" id="ARBA00022989"/>
    </source>
</evidence>
<evidence type="ECO:0000256" key="4">
    <source>
        <dbReference type="ARBA" id="ARBA00023136"/>
    </source>
</evidence>
<protein>
    <submittedName>
        <fullName evidence="6">Toxin secretion/phage lysis holin</fullName>
    </submittedName>
</protein>
<dbReference type="NCBIfam" id="TIGR01593">
    <property type="entry name" value="holin_tox_secr"/>
    <property type="match status" value="1"/>
</dbReference>
<evidence type="ECO:0000256" key="2">
    <source>
        <dbReference type="ARBA" id="ARBA00022692"/>
    </source>
</evidence>
<name>A0ABS4H6N6_9BACL</name>
<keyword evidence="7" id="KW-1185">Reference proteome</keyword>
<evidence type="ECO:0000313" key="6">
    <source>
        <dbReference type="EMBL" id="MBP1938208.1"/>
    </source>
</evidence>
<sequence length="133" mass="14002">MERLDIVIKSAVAFGGSLVTYLTGGWSESLSFLLFVIAVDVISGVSASVKEGKGLSSAVGSAGLAKKGLMLLVILLAHRMDVLLGTDIAMSGAVYFYIANELISIVENYGRIGLPLPEKMRDIIAVLKNKGGE</sequence>
<reference evidence="6 7" key="1">
    <citation type="submission" date="2021-03" db="EMBL/GenBank/DDBJ databases">
        <title>Genomic Encyclopedia of Type Strains, Phase IV (KMG-IV): sequencing the most valuable type-strain genomes for metagenomic binning, comparative biology and taxonomic classification.</title>
        <authorList>
            <person name="Goeker M."/>
        </authorList>
    </citation>
    <scope>NUCLEOTIDE SEQUENCE [LARGE SCALE GENOMIC DNA]</scope>
    <source>
        <strain evidence="6 7">DSM 23491</strain>
    </source>
</reference>
<dbReference type="InterPro" id="IPR006480">
    <property type="entry name" value="Phage_holin_4_1"/>
</dbReference>
<organism evidence="6 7">
    <name type="scientific">Paenibacillus sediminis</name>
    <dbReference type="NCBI Taxonomy" id="664909"/>
    <lineage>
        <taxon>Bacteria</taxon>
        <taxon>Bacillati</taxon>
        <taxon>Bacillota</taxon>
        <taxon>Bacilli</taxon>
        <taxon>Bacillales</taxon>
        <taxon>Paenibacillaceae</taxon>
        <taxon>Paenibacillus</taxon>
    </lineage>
</organism>
<evidence type="ECO:0000256" key="1">
    <source>
        <dbReference type="ARBA" id="ARBA00004141"/>
    </source>
</evidence>
<dbReference type="Proteomes" id="UP001519273">
    <property type="component" value="Unassembled WGS sequence"/>
</dbReference>